<organism evidence="2 3">
    <name type="scientific">Rotaria magnacalcarata</name>
    <dbReference type="NCBI Taxonomy" id="392030"/>
    <lineage>
        <taxon>Eukaryota</taxon>
        <taxon>Metazoa</taxon>
        <taxon>Spiralia</taxon>
        <taxon>Gnathifera</taxon>
        <taxon>Rotifera</taxon>
        <taxon>Eurotatoria</taxon>
        <taxon>Bdelloidea</taxon>
        <taxon>Philodinida</taxon>
        <taxon>Philodinidae</taxon>
        <taxon>Rotaria</taxon>
    </lineage>
</organism>
<feature type="coiled-coil region" evidence="1">
    <location>
        <begin position="283"/>
        <end position="310"/>
    </location>
</feature>
<reference evidence="2" key="1">
    <citation type="submission" date="2021-02" db="EMBL/GenBank/DDBJ databases">
        <authorList>
            <person name="Nowell W R."/>
        </authorList>
    </citation>
    <scope>NUCLEOTIDE SEQUENCE</scope>
</reference>
<sequence length="310" mass="36270">MVSAPLSSIDLSQPQSTIGFAEEQLQTQSAVTKSTEKTSEIVQHANELMNELQTKKDILDKIRYRLTNLTYDTNDTCSLLEELDKAKKTVDEKQQMYNNLQKSFDNLQISSKKSEEQLQSQLNKNQTLEKNFEQQKSVNNELQQENTRLSSLNAKQLHDLKHLEQLRQSILTFEKKLDQKQTRVNELSMKIIEKEDIIETKVKECQKHRLELRELETKYYTLGKQLEEQILAMTKEMEKLNVEKEMLRFDLESIRLNQKNDRPASARSTAEDQIARVKAECNQQIIEGEVECYKLRINQLTNEKDDLLKT</sequence>
<feature type="non-terminal residue" evidence="2">
    <location>
        <position position="1"/>
    </location>
</feature>
<feature type="coiled-coil region" evidence="1">
    <location>
        <begin position="83"/>
        <end position="243"/>
    </location>
</feature>
<comment type="caution">
    <text evidence="2">The sequence shown here is derived from an EMBL/GenBank/DDBJ whole genome shotgun (WGS) entry which is preliminary data.</text>
</comment>
<name>A0A8S3H8L4_9BILA</name>
<protein>
    <submittedName>
        <fullName evidence="2">Uncharacterized protein</fullName>
    </submittedName>
</protein>
<dbReference type="AlphaFoldDB" id="A0A8S3H8L4"/>
<accession>A0A8S3H8L4</accession>
<evidence type="ECO:0000313" key="2">
    <source>
        <dbReference type="EMBL" id="CAF5176921.1"/>
    </source>
</evidence>
<evidence type="ECO:0000313" key="3">
    <source>
        <dbReference type="Proteomes" id="UP000676336"/>
    </source>
</evidence>
<dbReference type="EMBL" id="CAJOBI010315946">
    <property type="protein sequence ID" value="CAF5176921.1"/>
    <property type="molecule type" value="Genomic_DNA"/>
</dbReference>
<keyword evidence="1" id="KW-0175">Coiled coil</keyword>
<dbReference type="Proteomes" id="UP000676336">
    <property type="component" value="Unassembled WGS sequence"/>
</dbReference>
<proteinExistence type="predicted"/>
<evidence type="ECO:0000256" key="1">
    <source>
        <dbReference type="SAM" id="Coils"/>
    </source>
</evidence>
<gene>
    <name evidence="2" type="ORF">SMN809_LOCUS67737</name>
</gene>